<keyword evidence="2" id="KW-0472">Membrane</keyword>
<keyword evidence="2" id="KW-0812">Transmembrane</keyword>
<dbReference type="Proteomes" id="UP001176468">
    <property type="component" value="Unassembled WGS sequence"/>
</dbReference>
<evidence type="ECO:0008006" key="5">
    <source>
        <dbReference type="Google" id="ProtNLM"/>
    </source>
</evidence>
<dbReference type="EMBL" id="JAUQSZ010000009">
    <property type="protein sequence ID" value="MDO7843461.1"/>
    <property type="molecule type" value="Genomic_DNA"/>
</dbReference>
<proteinExistence type="predicted"/>
<keyword evidence="2" id="KW-1133">Transmembrane helix</keyword>
<keyword evidence="4" id="KW-1185">Reference proteome</keyword>
<protein>
    <recommendedName>
        <fullName evidence="5">Fibronectin type-III domain-containing protein</fullName>
    </recommendedName>
</protein>
<feature type="region of interest" description="Disordered" evidence="1">
    <location>
        <begin position="679"/>
        <end position="701"/>
    </location>
</feature>
<evidence type="ECO:0000256" key="2">
    <source>
        <dbReference type="SAM" id="Phobius"/>
    </source>
</evidence>
<evidence type="ECO:0000313" key="4">
    <source>
        <dbReference type="Proteomes" id="UP001176468"/>
    </source>
</evidence>
<reference evidence="3" key="1">
    <citation type="submission" date="2023-07" db="EMBL/GenBank/DDBJ databases">
        <authorList>
            <person name="Kim M.K."/>
        </authorList>
    </citation>
    <scope>NUCLEOTIDE SEQUENCE</scope>
    <source>
        <strain evidence="3">CA1-15</strain>
    </source>
</reference>
<comment type="caution">
    <text evidence="3">The sequence shown here is derived from an EMBL/GenBank/DDBJ whole genome shotgun (WGS) entry which is preliminary data.</text>
</comment>
<evidence type="ECO:0000313" key="3">
    <source>
        <dbReference type="EMBL" id="MDO7843461.1"/>
    </source>
</evidence>
<dbReference type="RefSeq" id="WP_304561912.1">
    <property type="nucleotide sequence ID" value="NZ_JAUQSZ010000009.1"/>
</dbReference>
<name>A0ABT9A0V5_9SPHN</name>
<sequence>MKILKFVADIVVIAVGVVTGTLPLVLVGAAMLAGDVSGPKQSQGGSQTKWKADPYAGLPYVIGRTLVAGNIIYRRGHGQNNVYETFVTVQSIGQIQSIDTTFMNKTTTTFNGAGNANGTYSGLVYQRTQLGALPEASAFSPPIGSPPGWTSAHKLSGLAAVMNTFVYNSQDENGLTSEPSPSWIIHGVKVYDPRLDSTYPGGSGSCRARNEATYVYSEDPHLHGLTWIIGRWQNGKRVAGIGADLTSVDVAAYVEGANLNDARGWKVGGQVYTRPDTSWNTLKAILQAGAARPVMIGGMISCVNHAPRVSLATIGPGDIAGACTFSGTQPRRKRPNGIIPSYRSEEHDWEMVPADIVQVADYVALDGDERTKDVAYPLVQEVNQVAQLAAYDICDGREAGPGTVPLKPWWLNYRVGDCVTFAPEPGFSTKVLITGREINPQSGVVTYTLMTETDSKHPFALGLTGTPPPTASITYSTDVDPPPSADWNPVGATLTDNGVSIPAIVITGAVSNPSAEAAEFQFRVHGVSTWTNAGLEPPTVVRKEITGLTPLTLYDIRVRYSVRGVPGGWTEYPSIAAGAFSAGASRGAYRLIGQSIDYPLTSNDTTITIATFDGLLDDGTTIAFPAGSIGSLTGSTNYGVFWSISGSAYSVEADPALTSLADPDLVFLGWMVTSTGGTFPTAPTPPGGFGGNGTRPKNEFA</sequence>
<evidence type="ECO:0000256" key="1">
    <source>
        <dbReference type="SAM" id="MobiDB-lite"/>
    </source>
</evidence>
<accession>A0ABT9A0V5</accession>
<organism evidence="3 4">
    <name type="scientific">Sphingomonas immobilis</name>
    <dbReference type="NCBI Taxonomy" id="3063997"/>
    <lineage>
        <taxon>Bacteria</taxon>
        <taxon>Pseudomonadati</taxon>
        <taxon>Pseudomonadota</taxon>
        <taxon>Alphaproteobacteria</taxon>
        <taxon>Sphingomonadales</taxon>
        <taxon>Sphingomonadaceae</taxon>
        <taxon>Sphingomonas</taxon>
    </lineage>
</organism>
<gene>
    <name evidence="3" type="ORF">Q5H94_14085</name>
</gene>
<feature type="transmembrane region" description="Helical" evidence="2">
    <location>
        <begin position="7"/>
        <end position="33"/>
    </location>
</feature>